<accession>A0ABU7U6I1</accession>
<feature type="site" description="Important for catalytic activity" evidence="7">
    <location>
        <position position="211"/>
    </location>
</feature>
<dbReference type="PANTHER" id="PTHR30518">
    <property type="entry name" value="ENDOLYTIC MUREIN TRANSGLYCOSYLASE"/>
    <property type="match status" value="1"/>
</dbReference>
<dbReference type="RefSeq" id="WP_394820295.1">
    <property type="nucleotide sequence ID" value="NZ_JAWJZY010000005.1"/>
</dbReference>
<dbReference type="NCBIfam" id="TIGR00247">
    <property type="entry name" value="endolytic transglycosylase MltG"/>
    <property type="match status" value="1"/>
</dbReference>
<evidence type="ECO:0000313" key="8">
    <source>
        <dbReference type="EMBL" id="MEE8659489.1"/>
    </source>
</evidence>
<keyword evidence="7" id="KW-0997">Cell inner membrane</keyword>
<dbReference type="Gene3D" id="3.30.160.60">
    <property type="entry name" value="Classic Zinc Finger"/>
    <property type="match status" value="1"/>
</dbReference>
<reference evidence="8 9" key="1">
    <citation type="submission" date="2023-10" db="EMBL/GenBank/DDBJ databases">
        <title>Sorlinia euscelidii gen. nov., sp. nov., an acetic acid bacteria isolated from the gut of Euscelidius variegatus emitter.</title>
        <authorList>
            <person name="Michoud G."/>
            <person name="Marasco R."/>
            <person name="Seferji K."/>
            <person name="Gonella E."/>
            <person name="Garuglieri E."/>
            <person name="Alma A."/>
            <person name="Mapelli F."/>
            <person name="Borin S."/>
            <person name="Daffonchio D."/>
            <person name="Crotti E."/>
        </authorList>
    </citation>
    <scope>NUCLEOTIDE SEQUENCE [LARGE SCALE GENOMIC DNA]</scope>
    <source>
        <strain evidence="8 9">EV16P</strain>
    </source>
</reference>
<gene>
    <name evidence="7" type="primary">mltG</name>
    <name evidence="8" type="ORF">DOFOFD_10775</name>
</gene>
<evidence type="ECO:0000313" key="9">
    <source>
        <dbReference type="Proteomes" id="UP001312908"/>
    </source>
</evidence>
<keyword evidence="9" id="KW-1185">Reference proteome</keyword>
<evidence type="ECO:0000256" key="2">
    <source>
        <dbReference type="ARBA" id="ARBA00022692"/>
    </source>
</evidence>
<keyword evidence="2 7" id="KW-0812">Transmembrane</keyword>
<comment type="caution">
    <text evidence="8">The sequence shown here is derived from an EMBL/GenBank/DDBJ whole genome shotgun (WGS) entry which is preliminary data.</text>
</comment>
<keyword evidence="4 7" id="KW-0472">Membrane</keyword>
<dbReference type="HAMAP" id="MF_02065">
    <property type="entry name" value="MltG"/>
    <property type="match status" value="1"/>
</dbReference>
<proteinExistence type="inferred from homology"/>
<keyword evidence="5 7" id="KW-0456">Lyase</keyword>
<evidence type="ECO:0000256" key="1">
    <source>
        <dbReference type="ARBA" id="ARBA00022475"/>
    </source>
</evidence>
<name>A0ABU7U6I1_9PROT</name>
<keyword evidence="3 7" id="KW-1133">Transmembrane helix</keyword>
<sequence>MSDTAPRLTRRLIAVMVTLLLVSGGASGFLRVRHIYRAPGPMLVAADIVIPRGNMQMTLATLRATHLIRPDGMTAFIFRHIVQLTRHQGALHSGEFSFPAGASMRQVIAILRHGKPVRHFITVPEGLTAAQIHDLLAAAPGLTGDVPPLEEGEILPQTLSYRYGDQRRQLVERYRALMQEALEKAWETRNPDPALTSPRDLLILASMVERETARDDERALVARVFLNRLTRGMRLQSDPTVIYDVSQGEGVLPHPLTRSELAFDDGHNTYARDGLPSGPICAPGYAALMAVAHAPQGDALYFVAKGDGSHVFSTTLKAHIAEVRRYRHHLPHPTKGTIPAP</sequence>
<evidence type="ECO:0000256" key="5">
    <source>
        <dbReference type="ARBA" id="ARBA00023239"/>
    </source>
</evidence>
<dbReference type="Proteomes" id="UP001312908">
    <property type="component" value="Unassembled WGS sequence"/>
</dbReference>
<keyword evidence="6 7" id="KW-0961">Cell wall biogenesis/degradation</keyword>
<keyword evidence="1 7" id="KW-1003">Cell membrane</keyword>
<evidence type="ECO:0000256" key="7">
    <source>
        <dbReference type="HAMAP-Rule" id="MF_02065"/>
    </source>
</evidence>
<dbReference type="EC" id="4.2.2.29" evidence="7"/>
<dbReference type="Pfam" id="PF02618">
    <property type="entry name" value="YceG"/>
    <property type="match status" value="1"/>
</dbReference>
<evidence type="ECO:0000256" key="4">
    <source>
        <dbReference type="ARBA" id="ARBA00023136"/>
    </source>
</evidence>
<organism evidence="8 9">
    <name type="scientific">Sorlinia euscelidii</name>
    <dbReference type="NCBI Taxonomy" id="3081148"/>
    <lineage>
        <taxon>Bacteria</taxon>
        <taxon>Pseudomonadati</taxon>
        <taxon>Pseudomonadota</taxon>
        <taxon>Alphaproteobacteria</taxon>
        <taxon>Acetobacterales</taxon>
        <taxon>Acetobacteraceae</taxon>
        <taxon>Sorlinia</taxon>
    </lineage>
</organism>
<protein>
    <recommendedName>
        <fullName evidence="7">Endolytic murein transglycosylase</fullName>
        <ecNumber evidence="7">4.2.2.29</ecNumber>
    </recommendedName>
    <alternativeName>
        <fullName evidence="7">Peptidoglycan lytic transglycosylase</fullName>
    </alternativeName>
    <alternativeName>
        <fullName evidence="7">Peptidoglycan polymerization terminase</fullName>
    </alternativeName>
</protein>
<comment type="similarity">
    <text evidence="7">Belongs to the transglycosylase MltG family.</text>
</comment>
<comment type="function">
    <text evidence="7">Functions as a peptidoglycan terminase that cleaves nascent peptidoglycan strands endolytically to terminate their elongation.</text>
</comment>
<evidence type="ECO:0000256" key="6">
    <source>
        <dbReference type="ARBA" id="ARBA00023316"/>
    </source>
</evidence>
<dbReference type="PANTHER" id="PTHR30518:SF2">
    <property type="entry name" value="ENDOLYTIC MUREIN TRANSGLYCOSYLASE"/>
    <property type="match status" value="1"/>
</dbReference>
<comment type="catalytic activity">
    <reaction evidence="7">
        <text>a peptidoglycan chain = a peptidoglycan chain with N-acetyl-1,6-anhydromuramyl-[peptide] at the reducing end + a peptidoglycan chain with N-acetylglucosamine at the non-reducing end.</text>
        <dbReference type="EC" id="4.2.2.29"/>
    </reaction>
</comment>
<evidence type="ECO:0000256" key="3">
    <source>
        <dbReference type="ARBA" id="ARBA00022989"/>
    </source>
</evidence>
<dbReference type="EMBL" id="JAWJZY010000005">
    <property type="protein sequence ID" value="MEE8659489.1"/>
    <property type="molecule type" value="Genomic_DNA"/>
</dbReference>
<dbReference type="InterPro" id="IPR003770">
    <property type="entry name" value="MLTG-like"/>
</dbReference>
<dbReference type="CDD" id="cd08010">
    <property type="entry name" value="MltG_like"/>
    <property type="match status" value="1"/>
</dbReference>